<feature type="binding site" evidence="4">
    <location>
        <position position="58"/>
    </location>
    <ligand>
        <name>substrate</name>
    </ligand>
</feature>
<dbReference type="InterPro" id="IPR017578">
    <property type="entry name" value="Ribazole_CobC"/>
</dbReference>
<feature type="active site" description="Proton donor/acceptor" evidence="3">
    <location>
        <position position="82"/>
    </location>
</feature>
<dbReference type="PIRSF" id="PIRSF000709">
    <property type="entry name" value="6PFK_2-Ptase"/>
    <property type="match status" value="1"/>
</dbReference>
<dbReference type="PANTHER" id="PTHR46517:SF1">
    <property type="entry name" value="FRUCTOSE-2,6-BISPHOSPHATASE TIGAR"/>
    <property type="match status" value="1"/>
</dbReference>
<dbReference type="AlphaFoldDB" id="A0A9D1SLI7"/>
<dbReference type="PROSITE" id="PS00175">
    <property type="entry name" value="PG_MUTASE"/>
    <property type="match status" value="1"/>
</dbReference>
<evidence type="ECO:0000256" key="2">
    <source>
        <dbReference type="NCBIfam" id="TIGR03162"/>
    </source>
</evidence>
<evidence type="ECO:0000256" key="4">
    <source>
        <dbReference type="PIRSR" id="PIRSR613078-2"/>
    </source>
</evidence>
<dbReference type="Pfam" id="PF00300">
    <property type="entry name" value="His_Phos_1"/>
    <property type="match status" value="1"/>
</dbReference>
<dbReference type="Gene3D" id="3.40.50.1240">
    <property type="entry name" value="Phosphoglycerate mutase-like"/>
    <property type="match status" value="1"/>
</dbReference>
<dbReference type="GO" id="GO:0005829">
    <property type="term" value="C:cytosol"/>
    <property type="evidence" value="ECO:0007669"/>
    <property type="project" value="TreeGrafter"/>
</dbReference>
<organism evidence="6 7">
    <name type="scientific">Candidatus Avacidaminococcus intestinavium</name>
    <dbReference type="NCBI Taxonomy" id="2840684"/>
    <lineage>
        <taxon>Bacteria</taxon>
        <taxon>Bacillati</taxon>
        <taxon>Bacillota</taxon>
        <taxon>Negativicutes</taxon>
        <taxon>Acidaminococcales</taxon>
        <taxon>Acidaminococcaceae</taxon>
        <taxon>Acidaminococcaceae incertae sedis</taxon>
        <taxon>Candidatus Avacidaminococcus</taxon>
    </lineage>
</organism>
<dbReference type="GO" id="GO:0009236">
    <property type="term" value="P:cobalamin biosynthetic process"/>
    <property type="evidence" value="ECO:0007669"/>
    <property type="project" value="UniProtKB-UniRule"/>
</dbReference>
<dbReference type="GO" id="GO:0004331">
    <property type="term" value="F:fructose-2,6-bisphosphate 2-phosphatase activity"/>
    <property type="evidence" value="ECO:0007669"/>
    <property type="project" value="TreeGrafter"/>
</dbReference>
<dbReference type="GO" id="GO:0043755">
    <property type="term" value="F:alpha-ribazole phosphatase activity"/>
    <property type="evidence" value="ECO:0007669"/>
    <property type="project" value="UniProtKB-UniRule"/>
</dbReference>
<keyword evidence="1" id="KW-0378">Hydrolase</keyword>
<dbReference type="CDD" id="cd07067">
    <property type="entry name" value="HP_PGM_like"/>
    <property type="match status" value="1"/>
</dbReference>
<name>A0A9D1SLI7_9FIRM</name>
<protein>
    <recommendedName>
        <fullName evidence="2">Alpha-ribazole phosphatase</fullName>
        <ecNumber evidence="2">3.1.3.73</ecNumber>
    </recommendedName>
</protein>
<evidence type="ECO:0000256" key="5">
    <source>
        <dbReference type="PIRSR" id="PIRSR613078-3"/>
    </source>
</evidence>
<evidence type="ECO:0000256" key="3">
    <source>
        <dbReference type="PIRSR" id="PIRSR613078-1"/>
    </source>
</evidence>
<dbReference type="PANTHER" id="PTHR46517">
    <property type="entry name" value="FRUCTOSE-2,6-BISPHOSPHATASE TIGAR"/>
    <property type="match status" value="1"/>
</dbReference>
<dbReference type="Proteomes" id="UP000824099">
    <property type="component" value="Unassembled WGS sequence"/>
</dbReference>
<dbReference type="EC" id="3.1.3.73" evidence="2"/>
<dbReference type="EMBL" id="DVNI01000106">
    <property type="protein sequence ID" value="HIU64671.1"/>
    <property type="molecule type" value="Genomic_DNA"/>
</dbReference>
<dbReference type="SMART" id="SM00855">
    <property type="entry name" value="PGAM"/>
    <property type="match status" value="1"/>
</dbReference>
<dbReference type="InterPro" id="IPR029033">
    <property type="entry name" value="His_PPase_superfam"/>
</dbReference>
<feature type="active site" description="Tele-phosphohistidine intermediate" evidence="3">
    <location>
        <position position="9"/>
    </location>
</feature>
<dbReference type="InterPro" id="IPR001345">
    <property type="entry name" value="PG/BPGM_mutase_AS"/>
</dbReference>
<dbReference type="GO" id="GO:0045820">
    <property type="term" value="P:negative regulation of glycolytic process"/>
    <property type="evidence" value="ECO:0007669"/>
    <property type="project" value="TreeGrafter"/>
</dbReference>
<feature type="binding site" evidence="4">
    <location>
        <begin position="8"/>
        <end position="15"/>
    </location>
    <ligand>
        <name>substrate</name>
    </ligand>
</feature>
<reference evidence="6" key="2">
    <citation type="journal article" date="2021" name="PeerJ">
        <title>Extensive microbial diversity within the chicken gut microbiome revealed by metagenomics and culture.</title>
        <authorList>
            <person name="Gilroy R."/>
            <person name="Ravi A."/>
            <person name="Getino M."/>
            <person name="Pursley I."/>
            <person name="Horton D.L."/>
            <person name="Alikhan N.F."/>
            <person name="Baker D."/>
            <person name="Gharbi K."/>
            <person name="Hall N."/>
            <person name="Watson M."/>
            <person name="Adriaenssens E.M."/>
            <person name="Foster-Nyarko E."/>
            <person name="Jarju S."/>
            <person name="Secka A."/>
            <person name="Antonio M."/>
            <person name="Oren A."/>
            <person name="Chaudhuri R.R."/>
            <person name="La Ragione R."/>
            <person name="Hildebrand F."/>
            <person name="Pallen M.J."/>
        </authorList>
    </citation>
    <scope>NUCLEOTIDE SEQUENCE</scope>
    <source>
        <strain evidence="6">CHK160-1198</strain>
    </source>
</reference>
<reference evidence="6" key="1">
    <citation type="submission" date="2020-10" db="EMBL/GenBank/DDBJ databases">
        <authorList>
            <person name="Gilroy R."/>
        </authorList>
    </citation>
    <scope>NUCLEOTIDE SEQUENCE</scope>
    <source>
        <strain evidence="6">CHK160-1198</strain>
    </source>
</reference>
<evidence type="ECO:0000313" key="6">
    <source>
        <dbReference type="EMBL" id="HIU64671.1"/>
    </source>
</evidence>
<accession>A0A9D1SLI7</accession>
<dbReference type="SUPFAM" id="SSF53254">
    <property type="entry name" value="Phosphoglycerate mutase-like"/>
    <property type="match status" value="1"/>
</dbReference>
<dbReference type="InterPro" id="IPR013078">
    <property type="entry name" value="His_Pase_superF_clade-1"/>
</dbReference>
<feature type="site" description="Transition state stabilizer" evidence="5">
    <location>
        <position position="151"/>
    </location>
</feature>
<evidence type="ECO:0000256" key="1">
    <source>
        <dbReference type="ARBA" id="ARBA00022801"/>
    </source>
</evidence>
<comment type="caution">
    <text evidence="6">The sequence shown here is derived from an EMBL/GenBank/DDBJ whole genome shotgun (WGS) entry which is preliminary data.</text>
</comment>
<evidence type="ECO:0000313" key="7">
    <source>
        <dbReference type="Proteomes" id="UP000824099"/>
    </source>
</evidence>
<dbReference type="GO" id="GO:0043456">
    <property type="term" value="P:regulation of pentose-phosphate shunt"/>
    <property type="evidence" value="ECO:0007669"/>
    <property type="project" value="TreeGrafter"/>
</dbReference>
<sequence length="203" mass="23092">MKNFYLVRHGQTNGNKSFAFQGHTNNPLNETGKKQAEKLASYLAKTKFEAIYTSDLIRTVETATPIAKQQDLPIIEIPALKEISFGEWEGQSYDEINHKWPQEVQDFFAKPGEVQICGGESFAEVQTRAWKAMEDIMEESNKEQNILIVSHGGTLRTIICKILNIHLNDIWKLGIDNVGVSRMLKKDDSCWINCINETAFLKD</sequence>
<gene>
    <name evidence="6" type="primary">cobC</name>
    <name evidence="6" type="ORF">IAB06_06535</name>
</gene>
<proteinExistence type="predicted"/>
<dbReference type="InterPro" id="IPR051695">
    <property type="entry name" value="Phosphoglycerate_Mutase"/>
</dbReference>
<dbReference type="NCBIfam" id="TIGR03162">
    <property type="entry name" value="ribazole_cobC"/>
    <property type="match status" value="1"/>
</dbReference>